<dbReference type="RefSeq" id="WP_328741272.1">
    <property type="nucleotide sequence ID" value="NZ_CP108037.1"/>
</dbReference>
<geneLocation type="plasmid" evidence="3 4">
    <name>unnamed1</name>
</geneLocation>
<proteinExistence type="predicted"/>
<dbReference type="InterPro" id="IPR010330">
    <property type="entry name" value="CoiA_nuc"/>
</dbReference>
<organism evidence="3 4">
    <name type="scientific">Streptomyces erythrochromogenes</name>
    <dbReference type="NCBI Taxonomy" id="285574"/>
    <lineage>
        <taxon>Bacteria</taxon>
        <taxon>Bacillati</taxon>
        <taxon>Actinomycetota</taxon>
        <taxon>Actinomycetes</taxon>
        <taxon>Kitasatosporales</taxon>
        <taxon>Streptomycetaceae</taxon>
        <taxon>Streptomyces</taxon>
    </lineage>
</organism>
<evidence type="ECO:0000313" key="4">
    <source>
        <dbReference type="Proteomes" id="UP001432312"/>
    </source>
</evidence>
<accession>A0ABZ1QQ00</accession>
<evidence type="ECO:0000259" key="2">
    <source>
        <dbReference type="Pfam" id="PF06054"/>
    </source>
</evidence>
<keyword evidence="3" id="KW-0614">Plasmid</keyword>
<gene>
    <name evidence="3" type="ORF">OHA91_39685</name>
</gene>
<keyword evidence="4" id="KW-1185">Reference proteome</keyword>
<feature type="region of interest" description="Disordered" evidence="1">
    <location>
        <begin position="1"/>
        <end position="27"/>
    </location>
</feature>
<protein>
    <recommendedName>
        <fullName evidence="2">Competence protein CoiA nuclease-like domain-containing protein</fullName>
    </recommendedName>
</protein>
<evidence type="ECO:0000313" key="3">
    <source>
        <dbReference type="EMBL" id="WUN84549.1"/>
    </source>
</evidence>
<reference evidence="3" key="1">
    <citation type="submission" date="2022-10" db="EMBL/GenBank/DDBJ databases">
        <title>The complete genomes of actinobacterial strains from the NBC collection.</title>
        <authorList>
            <person name="Joergensen T.S."/>
            <person name="Alvarez Arevalo M."/>
            <person name="Sterndorff E.B."/>
            <person name="Faurdal D."/>
            <person name="Vuksanovic O."/>
            <person name="Mourched A.-S."/>
            <person name="Charusanti P."/>
            <person name="Shaw S."/>
            <person name="Blin K."/>
            <person name="Weber T."/>
        </authorList>
    </citation>
    <scope>NUCLEOTIDE SEQUENCE</scope>
    <source>
        <strain evidence="3">NBC_00303</strain>
        <plasmid evidence="3">unnamed1</plasmid>
    </source>
</reference>
<dbReference type="EMBL" id="CP108037">
    <property type="protein sequence ID" value="WUN84549.1"/>
    <property type="molecule type" value="Genomic_DNA"/>
</dbReference>
<dbReference type="GeneID" id="95502310"/>
<feature type="domain" description="Competence protein CoiA nuclease-like" evidence="2">
    <location>
        <begin position="28"/>
        <end position="107"/>
    </location>
</feature>
<dbReference type="Pfam" id="PF06054">
    <property type="entry name" value="CoiA_nuc"/>
    <property type="match status" value="1"/>
</dbReference>
<name>A0ABZ1QQ00_9ACTN</name>
<dbReference type="Proteomes" id="UP001432312">
    <property type="component" value="Plasmid unnamed1"/>
</dbReference>
<evidence type="ECO:0000256" key="1">
    <source>
        <dbReference type="SAM" id="MobiDB-lite"/>
    </source>
</evidence>
<sequence length="477" mass="52765">MSARLSPLQVPHFAHQPGAPDDCQAGGESPDHLYLKWCLLTSAQEAGADAADEVEGPDGAWRADVLASDPGGRWRFALEAQLSRITPSDIQDRSDRMLGDGVPSVWFCYRRAPWLGVVPSVRVGEVAKTAVVVEGLARFDDGQWVKADQMTLTEFLRRVFDRQMVAYSPERRTEGLVLDVLWVDERCLRAEADYQETVESARAWAEAERRRKEEDLRLLDSRQRQEDCLLESRLYEEEEAAGPSWRLTDAEERRLRLQQITRRMVRRVLAVVERKHRAAGMPLPHLGEAGEDTAGWASDALQTRGFRAHHVGRTLGDDRYAGGVPLMGEAAHPVAVIDPDPARAGSRVLAACVLVFTTWELRTRFLAEAPPPPWDVADQYVTLTLDFNPPPPVAVTVPVSVPLHVSIPQQPTASARTAAPCICTTPRLHAVFPEGSEAVEPCEEATPASAFLIARCELCGGRYDGPWRRIPAGLAGR</sequence>